<dbReference type="STRING" id="266128.ABB25_05095"/>
<evidence type="ECO:0000313" key="3">
    <source>
        <dbReference type="EMBL" id="MBB1117471.1"/>
    </source>
</evidence>
<reference evidence="3 5" key="2">
    <citation type="submission" date="2020-08" db="EMBL/GenBank/DDBJ databases">
        <title>Stenotrophomonas sp. W1S232.</title>
        <authorList>
            <person name="Deng Y."/>
        </authorList>
    </citation>
    <scope>NUCLEOTIDE SEQUENCE [LARGE SCALE GENOMIC DNA]</scope>
    <source>
        <strain evidence="3 5">W1S232</strain>
    </source>
</reference>
<accession>A0A0R0BQD1</accession>
<accession>A0A7W3V125</accession>
<sequence length="105" mass="11303">MRLLFAGLLLATTTACTWVPIEAAGKAVRVLPAGAAPANCTARGEIVVTVKNKVGFYERNALRVQEELETLARNEAYSVQANTVQPQGAPKDGEQRFAAWQCASR</sequence>
<dbReference type="PROSITE" id="PS51257">
    <property type="entry name" value="PROKAR_LIPOPROTEIN"/>
    <property type="match status" value="1"/>
</dbReference>
<dbReference type="AlphaFoldDB" id="A0A0R0BQD1"/>
<evidence type="ECO:0000313" key="5">
    <source>
        <dbReference type="Proteomes" id="UP000550609"/>
    </source>
</evidence>
<gene>
    <name evidence="2" type="ORF">ABB25_05095</name>
    <name evidence="3" type="ORF">H4O09_10465</name>
</gene>
<keyword evidence="4" id="KW-1185">Reference proteome</keyword>
<dbReference type="EMBL" id="JACIUV010000004">
    <property type="protein sequence ID" value="MBB1117471.1"/>
    <property type="molecule type" value="Genomic_DNA"/>
</dbReference>
<dbReference type="Proteomes" id="UP000550609">
    <property type="component" value="Unassembled WGS sequence"/>
</dbReference>
<feature type="signal peptide" evidence="1">
    <location>
        <begin position="1"/>
        <end position="17"/>
    </location>
</feature>
<evidence type="ECO:0000256" key="1">
    <source>
        <dbReference type="SAM" id="SignalP"/>
    </source>
</evidence>
<keyword evidence="1" id="KW-0732">Signal</keyword>
<feature type="chain" id="PRO_5006392829" evidence="1">
    <location>
        <begin position="18"/>
        <end position="105"/>
    </location>
</feature>
<reference evidence="2 4" key="1">
    <citation type="submission" date="2015-05" db="EMBL/GenBank/DDBJ databases">
        <title>Genome sequencing and analysis of members of genus Stenotrophomonas.</title>
        <authorList>
            <person name="Patil P.P."/>
            <person name="Midha S."/>
            <person name="Patil P.B."/>
        </authorList>
    </citation>
    <scope>NUCLEOTIDE SEQUENCE [LARGE SCALE GENOMIC DNA]</scope>
    <source>
        <strain evidence="2 4">DSM 17805</strain>
    </source>
</reference>
<dbReference type="EMBL" id="LDJH01000007">
    <property type="protein sequence ID" value="KRG59227.1"/>
    <property type="molecule type" value="Genomic_DNA"/>
</dbReference>
<dbReference type="RefSeq" id="WP_057664584.1">
    <property type="nucleotide sequence ID" value="NZ_JACIUV010000004.1"/>
</dbReference>
<name>A0A0R0BQD1_9GAMM</name>
<dbReference type="Pfam" id="PF13698">
    <property type="entry name" value="DUF4156"/>
    <property type="match status" value="1"/>
</dbReference>
<dbReference type="OrthoDB" id="6120981at2"/>
<proteinExistence type="predicted"/>
<dbReference type="Proteomes" id="UP000051254">
    <property type="component" value="Unassembled WGS sequence"/>
</dbReference>
<organism evidence="2 4">
    <name type="scientific">Stenotrophomonas koreensis</name>
    <dbReference type="NCBI Taxonomy" id="266128"/>
    <lineage>
        <taxon>Bacteria</taxon>
        <taxon>Pseudomonadati</taxon>
        <taxon>Pseudomonadota</taxon>
        <taxon>Gammaproteobacteria</taxon>
        <taxon>Lysobacterales</taxon>
        <taxon>Lysobacteraceae</taxon>
        <taxon>Stenotrophomonas</taxon>
    </lineage>
</organism>
<comment type="caution">
    <text evidence="2">The sequence shown here is derived from an EMBL/GenBank/DDBJ whole genome shotgun (WGS) entry which is preliminary data.</text>
</comment>
<dbReference type="PATRIC" id="fig|266128.3.peg.2678"/>
<evidence type="ECO:0000313" key="4">
    <source>
        <dbReference type="Proteomes" id="UP000051254"/>
    </source>
</evidence>
<dbReference type="InterPro" id="IPR025294">
    <property type="entry name" value="DUF4156"/>
</dbReference>
<evidence type="ECO:0000313" key="2">
    <source>
        <dbReference type="EMBL" id="KRG59227.1"/>
    </source>
</evidence>
<protein>
    <submittedName>
        <fullName evidence="3">DUF4156 domain-containing protein</fullName>
    </submittedName>
</protein>